<feature type="region of interest" description="Disordered" evidence="1">
    <location>
        <begin position="1"/>
        <end position="100"/>
    </location>
</feature>
<dbReference type="EMBL" id="CAJNOG010004512">
    <property type="protein sequence ID" value="CAF1542141.1"/>
    <property type="molecule type" value="Genomic_DNA"/>
</dbReference>
<accession>A0A815WCI3</accession>
<sequence length="189" mass="21045">DGDDASRMNLETIDETESRYEKESISSRLGKEQTQGTTAPTTTAEPSTKPTPAAPAALPPAPSKSPKKSKSREKNRRSSFRSKKEAANQNGAEDPGEIYRRSQQLLESLLADKSENAPDLNLLFKPARGVDLNNVSIDNLPTAFTNLRKFAVNRVRELLKDLETKESANKETVQVLKQEFVEHKTTYEK</sequence>
<dbReference type="AlphaFoldDB" id="A0A815WCI3"/>
<feature type="non-terminal residue" evidence="2">
    <location>
        <position position="1"/>
    </location>
</feature>
<protein>
    <submittedName>
        <fullName evidence="2">Uncharacterized protein</fullName>
    </submittedName>
</protein>
<dbReference type="Proteomes" id="UP000663845">
    <property type="component" value="Unassembled WGS sequence"/>
</dbReference>
<evidence type="ECO:0000313" key="2">
    <source>
        <dbReference type="EMBL" id="CAF1542141.1"/>
    </source>
</evidence>
<gene>
    <name evidence="2" type="ORF">JYZ213_LOCUS45776</name>
</gene>
<evidence type="ECO:0000313" key="3">
    <source>
        <dbReference type="Proteomes" id="UP000663845"/>
    </source>
</evidence>
<organism evidence="2 3">
    <name type="scientific">Adineta steineri</name>
    <dbReference type="NCBI Taxonomy" id="433720"/>
    <lineage>
        <taxon>Eukaryota</taxon>
        <taxon>Metazoa</taxon>
        <taxon>Spiralia</taxon>
        <taxon>Gnathifera</taxon>
        <taxon>Rotifera</taxon>
        <taxon>Eurotatoria</taxon>
        <taxon>Bdelloidea</taxon>
        <taxon>Adinetida</taxon>
        <taxon>Adinetidae</taxon>
        <taxon>Adineta</taxon>
    </lineage>
</organism>
<feature type="non-terminal residue" evidence="2">
    <location>
        <position position="189"/>
    </location>
</feature>
<comment type="caution">
    <text evidence="2">The sequence shown here is derived from an EMBL/GenBank/DDBJ whole genome shotgun (WGS) entry which is preliminary data.</text>
</comment>
<proteinExistence type="predicted"/>
<evidence type="ECO:0000256" key="1">
    <source>
        <dbReference type="SAM" id="MobiDB-lite"/>
    </source>
</evidence>
<feature type="compositionally biased region" description="Basic residues" evidence="1">
    <location>
        <begin position="65"/>
        <end position="81"/>
    </location>
</feature>
<feature type="compositionally biased region" description="Basic and acidic residues" evidence="1">
    <location>
        <begin position="16"/>
        <end position="31"/>
    </location>
</feature>
<reference evidence="2" key="1">
    <citation type="submission" date="2021-02" db="EMBL/GenBank/DDBJ databases">
        <authorList>
            <person name="Nowell W R."/>
        </authorList>
    </citation>
    <scope>NUCLEOTIDE SEQUENCE</scope>
</reference>
<feature type="compositionally biased region" description="Low complexity" evidence="1">
    <location>
        <begin position="37"/>
        <end position="56"/>
    </location>
</feature>
<name>A0A815WCI3_9BILA</name>